<dbReference type="OrthoDB" id="615826at2759"/>
<dbReference type="SUPFAM" id="SSF54277">
    <property type="entry name" value="CAD &amp; PB1 domains"/>
    <property type="match status" value="1"/>
</dbReference>
<feature type="region of interest" description="Disordered" evidence="11">
    <location>
        <begin position="1"/>
        <end position="71"/>
    </location>
</feature>
<dbReference type="PROSITE" id="PS51745">
    <property type="entry name" value="PB1"/>
    <property type="match status" value="1"/>
</dbReference>
<feature type="compositionally biased region" description="Basic and acidic residues" evidence="11">
    <location>
        <begin position="60"/>
        <end position="71"/>
    </location>
</feature>
<evidence type="ECO:0000256" key="6">
    <source>
        <dbReference type="ARBA" id="ARBA00023163"/>
    </source>
</evidence>
<comment type="subcellular location">
    <subcellularLocation>
        <location evidence="1 10">Nucleus</location>
    </subcellularLocation>
</comment>
<organism evidence="13 14">
    <name type="scientific">Turnera subulata</name>
    <dbReference type="NCBI Taxonomy" id="218843"/>
    <lineage>
        <taxon>Eukaryota</taxon>
        <taxon>Viridiplantae</taxon>
        <taxon>Streptophyta</taxon>
        <taxon>Embryophyta</taxon>
        <taxon>Tracheophyta</taxon>
        <taxon>Spermatophyta</taxon>
        <taxon>Magnoliopsida</taxon>
        <taxon>eudicotyledons</taxon>
        <taxon>Gunneridae</taxon>
        <taxon>Pentapetalae</taxon>
        <taxon>rosids</taxon>
        <taxon>fabids</taxon>
        <taxon>Malpighiales</taxon>
        <taxon>Passifloraceae</taxon>
        <taxon>Turnera</taxon>
    </lineage>
</organism>
<comment type="similarity">
    <text evidence="2 10">Belongs to the Aux/IAA family.</text>
</comment>
<evidence type="ECO:0000256" key="1">
    <source>
        <dbReference type="ARBA" id="ARBA00004123"/>
    </source>
</evidence>
<evidence type="ECO:0000256" key="9">
    <source>
        <dbReference type="ARBA" id="ARBA00025283"/>
    </source>
</evidence>
<keyword evidence="6 10" id="KW-0804">Transcription</keyword>
<evidence type="ECO:0000259" key="12">
    <source>
        <dbReference type="PROSITE" id="PS51745"/>
    </source>
</evidence>
<proteinExistence type="inferred from homology"/>
<dbReference type="Gene3D" id="3.10.20.90">
    <property type="entry name" value="Phosphatidylinositol 3-kinase Catalytic Subunit, Chain A, domain 1"/>
    <property type="match status" value="1"/>
</dbReference>
<reference evidence="13" key="2">
    <citation type="journal article" date="2023" name="Plants (Basel)">
        <title>Annotation of the Turnera subulata (Passifloraceae) Draft Genome Reveals the S-Locus Evolved after the Divergence of Turneroideae from Passifloroideae in a Stepwise Manner.</title>
        <authorList>
            <person name="Henning P.M."/>
            <person name="Roalson E.H."/>
            <person name="Mir W."/>
            <person name="McCubbin A.G."/>
            <person name="Shore J.S."/>
        </authorList>
    </citation>
    <scope>NUCLEOTIDE SEQUENCE</scope>
    <source>
        <strain evidence="13">F60SS</strain>
    </source>
</reference>
<evidence type="ECO:0000256" key="10">
    <source>
        <dbReference type="RuleBase" id="RU004549"/>
    </source>
</evidence>
<dbReference type="EMBL" id="JAKUCV010007579">
    <property type="protein sequence ID" value="KAJ4822787.1"/>
    <property type="molecule type" value="Genomic_DNA"/>
</dbReference>
<evidence type="ECO:0000256" key="5">
    <source>
        <dbReference type="ARBA" id="ARBA00023015"/>
    </source>
</evidence>
<keyword evidence="5 10" id="KW-0805">Transcription regulation</keyword>
<keyword evidence="14" id="KW-1185">Reference proteome</keyword>
<dbReference type="Pfam" id="PF02309">
    <property type="entry name" value="AUX_IAA"/>
    <property type="match status" value="1"/>
</dbReference>
<keyword evidence="4 10" id="KW-0678">Repressor</keyword>
<protein>
    <recommendedName>
        <fullName evidence="10">Auxin-responsive protein</fullName>
    </recommendedName>
</protein>
<comment type="subunit">
    <text evidence="3 10">Homodimers and heterodimers.</text>
</comment>
<dbReference type="Proteomes" id="UP001141552">
    <property type="component" value="Unassembled WGS sequence"/>
</dbReference>
<dbReference type="GO" id="GO:0006355">
    <property type="term" value="P:regulation of DNA-templated transcription"/>
    <property type="evidence" value="ECO:0007669"/>
    <property type="project" value="InterPro"/>
</dbReference>
<dbReference type="InterPro" id="IPR053793">
    <property type="entry name" value="PB1-like"/>
</dbReference>
<keyword evidence="8 10" id="KW-0927">Auxin signaling pathway</keyword>
<dbReference type="InterPro" id="IPR033389">
    <property type="entry name" value="AUX/IAA_dom"/>
</dbReference>
<evidence type="ECO:0000256" key="3">
    <source>
        <dbReference type="ARBA" id="ARBA00011726"/>
    </source>
</evidence>
<dbReference type="PANTHER" id="PTHR31734">
    <property type="entry name" value="AUXIN-RESPONSIVE PROTEIN IAA17"/>
    <property type="match status" value="1"/>
</dbReference>
<dbReference type="InterPro" id="IPR003311">
    <property type="entry name" value="AUX_IAA"/>
</dbReference>
<comment type="caution">
    <text evidence="13">The sequence shown here is derived from an EMBL/GenBank/DDBJ whole genome shotgun (WGS) entry which is preliminary data.</text>
</comment>
<evidence type="ECO:0000256" key="7">
    <source>
        <dbReference type="ARBA" id="ARBA00023242"/>
    </source>
</evidence>
<dbReference type="GO" id="GO:0005634">
    <property type="term" value="C:nucleus"/>
    <property type="evidence" value="ECO:0007669"/>
    <property type="project" value="UniProtKB-SubCell"/>
</dbReference>
<dbReference type="PANTHER" id="PTHR31734:SF134">
    <property type="entry name" value="AUXIN-RESPONSIVE PROTEIN IAA28"/>
    <property type="match status" value="1"/>
</dbReference>
<name>A0A9Q0F2L9_9ROSI</name>
<feature type="domain" description="PB1" evidence="12">
    <location>
        <begin position="183"/>
        <end position="292"/>
    </location>
</feature>
<dbReference type="FunFam" id="3.10.20.90:FF:000225">
    <property type="entry name" value="Auxin-responsive protein"/>
    <property type="match status" value="1"/>
</dbReference>
<dbReference type="GO" id="GO:0009734">
    <property type="term" value="P:auxin-activated signaling pathway"/>
    <property type="evidence" value="ECO:0007669"/>
    <property type="project" value="UniProtKB-UniRule"/>
</dbReference>
<reference evidence="13" key="1">
    <citation type="submission" date="2022-02" db="EMBL/GenBank/DDBJ databases">
        <authorList>
            <person name="Henning P.M."/>
            <person name="McCubbin A.G."/>
            <person name="Shore J.S."/>
        </authorList>
    </citation>
    <scope>NUCLEOTIDE SEQUENCE</scope>
    <source>
        <strain evidence="13">F60SS</strain>
        <tissue evidence="13">Leaves</tissue>
    </source>
</reference>
<evidence type="ECO:0000256" key="11">
    <source>
        <dbReference type="SAM" id="MobiDB-lite"/>
    </source>
</evidence>
<sequence>MGEYTQNFNVGHEKEERRGTHEVSEDKTLELRLGLPEDIPGYQTTPATTHGAKRVIQETTEAKPRERSLRADTKEKVYSFPWLNGSLHSPALQREAQKEFLQPQHSYPLRSGVEELHCSDKKPCSTPAAPGNNTPHKRAALAPVVGWPPVRSFRRNISSGSTTKMASDLPNKTHNEGRSFKSDLFVKINMEGVPIGRKINLNAYDSYEKLSVAIDELFRDLLAAQRETPTSEKGNNMDETITKERLVAGSGEYTLIYEDSDGDRILVGDVPWHMFVSTAKRLRVLKSSSLSTPRRAFTFSH</sequence>
<comment type="function">
    <text evidence="9">Aux/IAA proteins are short-lived transcriptional factors that function as repressors of early auxin response genes at low auxin concentrations. Repression is thought to result from the interaction with auxin response factors (ARFs), proteins that bind to the auxin-responsive promoter element (AuxRE). Formation of heterodimers with ARF proteins may alter their ability to modulate early auxin response genes expression.</text>
</comment>
<evidence type="ECO:0000256" key="8">
    <source>
        <dbReference type="ARBA" id="ARBA00023294"/>
    </source>
</evidence>
<evidence type="ECO:0000313" key="14">
    <source>
        <dbReference type="Proteomes" id="UP001141552"/>
    </source>
</evidence>
<feature type="compositionally biased region" description="Basic and acidic residues" evidence="11">
    <location>
        <begin position="11"/>
        <end position="30"/>
    </location>
</feature>
<accession>A0A9Q0F2L9</accession>
<gene>
    <name evidence="13" type="ORF">Tsubulata_020514</name>
</gene>
<dbReference type="AlphaFoldDB" id="A0A9Q0F2L9"/>
<evidence type="ECO:0000256" key="4">
    <source>
        <dbReference type="ARBA" id="ARBA00022491"/>
    </source>
</evidence>
<evidence type="ECO:0000313" key="13">
    <source>
        <dbReference type="EMBL" id="KAJ4822787.1"/>
    </source>
</evidence>
<keyword evidence="7 10" id="KW-0539">Nucleus</keyword>
<evidence type="ECO:0000256" key="2">
    <source>
        <dbReference type="ARBA" id="ARBA00006728"/>
    </source>
</evidence>